<keyword evidence="2" id="KW-1133">Transmembrane helix</keyword>
<feature type="transmembrane region" description="Helical" evidence="2">
    <location>
        <begin position="745"/>
        <end position="769"/>
    </location>
</feature>
<reference evidence="3" key="1">
    <citation type="submission" date="2021-02" db="EMBL/GenBank/DDBJ databases">
        <authorList>
            <person name="Nowell W R."/>
        </authorList>
    </citation>
    <scope>NUCLEOTIDE SEQUENCE</scope>
</reference>
<organism evidence="3 4">
    <name type="scientific">Adineta steineri</name>
    <dbReference type="NCBI Taxonomy" id="433720"/>
    <lineage>
        <taxon>Eukaryota</taxon>
        <taxon>Metazoa</taxon>
        <taxon>Spiralia</taxon>
        <taxon>Gnathifera</taxon>
        <taxon>Rotifera</taxon>
        <taxon>Eurotatoria</taxon>
        <taxon>Bdelloidea</taxon>
        <taxon>Adinetida</taxon>
        <taxon>Adinetidae</taxon>
        <taxon>Adineta</taxon>
    </lineage>
</organism>
<keyword evidence="2" id="KW-0812">Transmembrane</keyword>
<dbReference type="AlphaFoldDB" id="A0A814TWH3"/>
<dbReference type="EMBL" id="CAJNOE010000351">
    <property type="protein sequence ID" value="CAF1166769.1"/>
    <property type="molecule type" value="Genomic_DNA"/>
</dbReference>
<feature type="compositionally biased region" description="Polar residues" evidence="1">
    <location>
        <begin position="786"/>
        <end position="817"/>
    </location>
</feature>
<comment type="caution">
    <text evidence="3">The sequence shown here is derived from an EMBL/GenBank/DDBJ whole genome shotgun (WGS) entry which is preliminary data.</text>
</comment>
<sequence>MCVPLVLGTTSNIASTTYSGSLSFNSPGFVRPDKSSGDYYYQAIRVTVSTSGTYIFTSTSSKDTYGCFYSDSFDPSYPSQNLITTDDDGASNSQFRISATLQSSRTYILIVTTYDANTIGTFVITVNGPASVALSAFIPSTALGTTMTGYLWANNPIFRRPGSDSGYFYYQAIQVTVSTSGLYSFISIGSLDTFGCLYSDSVDPSYPSQNLISTDDDGAGERQFRINATLQYARTYVLIVTTYNADTMGAYYLTVSGPASVVLSTFIPSTSRPMTSSVTTSAGPSTSSGSLSSNSPVFVRPDKSSGYYYYQAIRVTVSTSGATSDIVSTTYSGSLSSSSPIFVRPDKSSGRYYYQAIRVTVPTSGTYIFTSTSSKDTFGCFYSDPVDPFYPSQNLITTDDDGAGNNQFRISAALQSTRTYVLIVTTYDVNIIGSFVITVSGPAAVVLSAFIPSTSRPITTTRSPALGTTITGRLSSSNPIFRRPRGDSGYYYYYQAIQVTVSTSGLYSFISTDAMDSFGCLYSDSVDPSYPSQNLITTDDDGAGRGQFRINATLQYARTYVLIVTTYHPSTMGVYMITVNGPSSVILSTFIPSTSRPITSTLTTSAGPSTSSGSLSSNSPVFVRPDKSSGRYYYQAIRVTVSTSANSPASTISSYSGYLLSSSQSFARPDYSSAGYYYEAIRVTVHMSGRYSFTSISSYDTYGYLYNDPFNPSKPSRNLIASDDDSGNSNQFRINATLQSGASEWATWKTVCIVVPCVVLFVGLIGICVNRQKRKAASNRGIRSAPRNQTMHPQMYPMTNVSRNISQPPYTISSPSMYPSHMDEEPPSYESLPPYFKAQYPPYST</sequence>
<feature type="compositionally biased region" description="Low complexity" evidence="1">
    <location>
        <begin position="601"/>
        <end position="620"/>
    </location>
</feature>
<feature type="region of interest" description="Disordered" evidence="1">
    <location>
        <begin position="601"/>
        <end position="621"/>
    </location>
</feature>
<evidence type="ECO:0000313" key="4">
    <source>
        <dbReference type="Proteomes" id="UP000663860"/>
    </source>
</evidence>
<evidence type="ECO:0000256" key="1">
    <source>
        <dbReference type="SAM" id="MobiDB-lite"/>
    </source>
</evidence>
<feature type="region of interest" description="Disordered" evidence="1">
    <location>
        <begin position="776"/>
        <end position="845"/>
    </location>
</feature>
<proteinExistence type="predicted"/>
<keyword evidence="2" id="KW-0472">Membrane</keyword>
<name>A0A814TWH3_9BILA</name>
<gene>
    <name evidence="3" type="ORF">IZO911_LOCUS26652</name>
</gene>
<accession>A0A814TWH3</accession>
<protein>
    <submittedName>
        <fullName evidence="3">Uncharacterized protein</fullName>
    </submittedName>
</protein>
<feature type="region of interest" description="Disordered" evidence="1">
    <location>
        <begin position="271"/>
        <end position="295"/>
    </location>
</feature>
<evidence type="ECO:0000256" key="2">
    <source>
        <dbReference type="SAM" id="Phobius"/>
    </source>
</evidence>
<evidence type="ECO:0000313" key="3">
    <source>
        <dbReference type="EMBL" id="CAF1166769.1"/>
    </source>
</evidence>
<feature type="compositionally biased region" description="Low complexity" evidence="1">
    <location>
        <begin position="275"/>
        <end position="295"/>
    </location>
</feature>
<dbReference type="Proteomes" id="UP000663860">
    <property type="component" value="Unassembled WGS sequence"/>
</dbReference>